<accession>A0A498I8K7</accession>
<comment type="caution">
    <text evidence="1">The sequence shown here is derived from an EMBL/GenBank/DDBJ whole genome shotgun (WGS) entry which is preliminary data.</text>
</comment>
<dbReference type="AlphaFoldDB" id="A0A498I8K7"/>
<gene>
    <name evidence="1" type="ORF">DVH24_001903</name>
</gene>
<dbReference type="Gene3D" id="3.60.10.10">
    <property type="entry name" value="Endonuclease/exonuclease/phosphatase"/>
    <property type="match status" value="1"/>
</dbReference>
<dbReference type="Proteomes" id="UP000290289">
    <property type="component" value="Chromosome 13"/>
</dbReference>
<dbReference type="InterPro" id="IPR036691">
    <property type="entry name" value="Endo/exonu/phosph_ase_sf"/>
</dbReference>
<dbReference type="EMBL" id="RDQH01000339">
    <property type="protein sequence ID" value="RXH78385.1"/>
    <property type="molecule type" value="Genomic_DNA"/>
</dbReference>
<evidence type="ECO:0000313" key="2">
    <source>
        <dbReference type="Proteomes" id="UP000290289"/>
    </source>
</evidence>
<organism evidence="1 2">
    <name type="scientific">Malus domestica</name>
    <name type="common">Apple</name>
    <name type="synonym">Pyrus malus</name>
    <dbReference type="NCBI Taxonomy" id="3750"/>
    <lineage>
        <taxon>Eukaryota</taxon>
        <taxon>Viridiplantae</taxon>
        <taxon>Streptophyta</taxon>
        <taxon>Embryophyta</taxon>
        <taxon>Tracheophyta</taxon>
        <taxon>Spermatophyta</taxon>
        <taxon>Magnoliopsida</taxon>
        <taxon>eudicotyledons</taxon>
        <taxon>Gunneridae</taxon>
        <taxon>Pentapetalae</taxon>
        <taxon>rosids</taxon>
        <taxon>fabids</taxon>
        <taxon>Rosales</taxon>
        <taxon>Rosaceae</taxon>
        <taxon>Amygdaloideae</taxon>
        <taxon>Maleae</taxon>
        <taxon>Malus</taxon>
    </lineage>
</organism>
<sequence length="113" mass="13396">MIRNKDIRCKLGAAKIVDKMRKNRLRQPTYAPLRRCDYKTEAQGQRGRGRRRKVWKETLTNDFDYLDLMEDIAQNRIIYWNIRGLANSPTRHALCSMVRKHSPDFLCLAEPMT</sequence>
<keyword evidence="2" id="KW-1185">Reference proteome</keyword>
<evidence type="ECO:0000313" key="1">
    <source>
        <dbReference type="EMBL" id="RXH78385.1"/>
    </source>
</evidence>
<protein>
    <recommendedName>
        <fullName evidence="3">Endonuclease/exonuclease/phosphatase domain-containing protein</fullName>
    </recommendedName>
</protein>
<dbReference type="SUPFAM" id="SSF56219">
    <property type="entry name" value="DNase I-like"/>
    <property type="match status" value="1"/>
</dbReference>
<evidence type="ECO:0008006" key="3">
    <source>
        <dbReference type="Google" id="ProtNLM"/>
    </source>
</evidence>
<name>A0A498I8K7_MALDO</name>
<reference evidence="1 2" key="1">
    <citation type="submission" date="2018-10" db="EMBL/GenBank/DDBJ databases">
        <title>A high-quality apple genome assembly.</title>
        <authorList>
            <person name="Hu J."/>
        </authorList>
    </citation>
    <scope>NUCLEOTIDE SEQUENCE [LARGE SCALE GENOMIC DNA]</scope>
    <source>
        <strain evidence="2">cv. HFTH1</strain>
        <tissue evidence="1">Young leaf</tissue>
    </source>
</reference>
<proteinExistence type="predicted"/>